<evidence type="ECO:0000313" key="9">
    <source>
        <dbReference type="Proteomes" id="UP000064912"/>
    </source>
</evidence>
<protein>
    <submittedName>
        <fullName evidence="8">Biopolymer transport protein, ExbD/TolR family</fullName>
    </submittedName>
</protein>
<name>A0A0D6AXK5_RHOSU</name>
<evidence type="ECO:0000256" key="4">
    <source>
        <dbReference type="ARBA" id="ARBA00022692"/>
    </source>
</evidence>
<dbReference type="Pfam" id="PF02472">
    <property type="entry name" value="ExbD"/>
    <property type="match status" value="1"/>
</dbReference>
<keyword evidence="4 7" id="KW-0812">Transmembrane</keyword>
<dbReference type="GO" id="GO:0022857">
    <property type="term" value="F:transmembrane transporter activity"/>
    <property type="evidence" value="ECO:0007669"/>
    <property type="project" value="InterPro"/>
</dbReference>
<dbReference type="PANTHER" id="PTHR30558:SF3">
    <property type="entry name" value="BIOPOLYMER TRANSPORT PROTEIN EXBD-RELATED"/>
    <property type="match status" value="1"/>
</dbReference>
<keyword evidence="7" id="KW-0653">Protein transport</keyword>
<dbReference type="eggNOG" id="COG0848">
    <property type="taxonomic scope" value="Bacteria"/>
</dbReference>
<evidence type="ECO:0000256" key="3">
    <source>
        <dbReference type="ARBA" id="ARBA00022475"/>
    </source>
</evidence>
<reference evidence="8 9" key="1">
    <citation type="submission" date="2015-02" db="EMBL/GenBank/DDBJ databases">
        <title>Genome sequene of Rhodovulum sulfidophilum DSM 2351.</title>
        <authorList>
            <person name="Nagao N."/>
        </authorList>
    </citation>
    <scope>NUCLEOTIDE SEQUENCE [LARGE SCALE GENOMIC DNA]</scope>
    <source>
        <strain evidence="8 9">DSM 2351</strain>
    </source>
</reference>
<dbReference type="GO" id="GO:0015031">
    <property type="term" value="P:protein transport"/>
    <property type="evidence" value="ECO:0007669"/>
    <property type="project" value="UniProtKB-KW"/>
</dbReference>
<dbReference type="Gene3D" id="3.30.420.270">
    <property type="match status" value="1"/>
</dbReference>
<dbReference type="PATRIC" id="fig|35806.4.peg.191"/>
<comment type="subcellular location">
    <subcellularLocation>
        <location evidence="1">Cell membrane</location>
        <topology evidence="1">Single-pass membrane protein</topology>
    </subcellularLocation>
    <subcellularLocation>
        <location evidence="7">Cell membrane</location>
        <topology evidence="7">Single-pass type II membrane protein</topology>
    </subcellularLocation>
</comment>
<evidence type="ECO:0000256" key="7">
    <source>
        <dbReference type="RuleBase" id="RU003879"/>
    </source>
</evidence>
<evidence type="ECO:0000256" key="1">
    <source>
        <dbReference type="ARBA" id="ARBA00004162"/>
    </source>
</evidence>
<evidence type="ECO:0000313" key="8">
    <source>
        <dbReference type="EMBL" id="BAQ67360.1"/>
    </source>
</evidence>
<sequence>MSLGLQPAAARRRPSLTPMVDVVFLLLVFFMLAARMGAEVALPVSGGAGGTAEWSGPPRLIDIRPGTLALNGVETPLEGLAEALAPLVSEPSDPVVLRPREGAELQRVIEVIEALSAAGYSQPVLVE</sequence>
<dbReference type="Proteomes" id="UP000064912">
    <property type="component" value="Chromosome"/>
</dbReference>
<evidence type="ECO:0000256" key="5">
    <source>
        <dbReference type="ARBA" id="ARBA00022989"/>
    </source>
</evidence>
<keyword evidence="3" id="KW-1003">Cell membrane</keyword>
<accession>A0A0D6AXK5</accession>
<organism evidence="8 9">
    <name type="scientific">Rhodovulum sulfidophilum</name>
    <name type="common">Rhodobacter sulfidophilus</name>
    <dbReference type="NCBI Taxonomy" id="35806"/>
    <lineage>
        <taxon>Bacteria</taxon>
        <taxon>Pseudomonadati</taxon>
        <taxon>Pseudomonadota</taxon>
        <taxon>Alphaproteobacteria</taxon>
        <taxon>Rhodobacterales</taxon>
        <taxon>Paracoccaceae</taxon>
        <taxon>Rhodovulum</taxon>
    </lineage>
</organism>
<dbReference type="GO" id="GO:0005886">
    <property type="term" value="C:plasma membrane"/>
    <property type="evidence" value="ECO:0007669"/>
    <property type="project" value="UniProtKB-SubCell"/>
</dbReference>
<keyword evidence="6" id="KW-0472">Membrane</keyword>
<keyword evidence="5" id="KW-1133">Transmembrane helix</keyword>
<dbReference type="EMBL" id="AP014800">
    <property type="protein sequence ID" value="BAQ67360.1"/>
    <property type="molecule type" value="Genomic_DNA"/>
</dbReference>
<dbReference type="AlphaFoldDB" id="A0A0D6AXK5"/>
<dbReference type="PANTHER" id="PTHR30558">
    <property type="entry name" value="EXBD MEMBRANE COMPONENT OF PMF-DRIVEN MACROMOLECULE IMPORT SYSTEM"/>
    <property type="match status" value="1"/>
</dbReference>
<evidence type="ECO:0000256" key="2">
    <source>
        <dbReference type="ARBA" id="ARBA00005811"/>
    </source>
</evidence>
<dbReference type="KEGG" id="rsu:NHU_00189"/>
<comment type="similarity">
    <text evidence="2 7">Belongs to the ExbD/TolR family.</text>
</comment>
<evidence type="ECO:0000256" key="6">
    <source>
        <dbReference type="ARBA" id="ARBA00023136"/>
    </source>
</evidence>
<gene>
    <name evidence="8" type="ORF">NHU_00189</name>
</gene>
<proteinExistence type="inferred from homology"/>
<dbReference type="InterPro" id="IPR003400">
    <property type="entry name" value="ExbD"/>
</dbReference>
<keyword evidence="7" id="KW-0813">Transport</keyword>